<evidence type="ECO:0000256" key="1">
    <source>
        <dbReference type="ARBA" id="ARBA00004141"/>
    </source>
</evidence>
<keyword evidence="2 5" id="KW-0812">Transmembrane</keyword>
<evidence type="ECO:0000256" key="4">
    <source>
        <dbReference type="ARBA" id="ARBA00023136"/>
    </source>
</evidence>
<reference evidence="7 8" key="1">
    <citation type="journal article" date="2018" name="Sci. Rep.">
        <title>Comparative genomics provides insights into the lifestyle and reveals functional heterogeneity of dark septate endophytic fungi.</title>
        <authorList>
            <person name="Knapp D.G."/>
            <person name="Nemeth J.B."/>
            <person name="Barry K."/>
            <person name="Hainaut M."/>
            <person name="Henrissat B."/>
            <person name="Johnson J."/>
            <person name="Kuo A."/>
            <person name="Lim J.H.P."/>
            <person name="Lipzen A."/>
            <person name="Nolan M."/>
            <person name="Ohm R.A."/>
            <person name="Tamas L."/>
            <person name="Grigoriev I.V."/>
            <person name="Spatafora J.W."/>
            <person name="Nagy L.G."/>
            <person name="Kovacs G.M."/>
        </authorList>
    </citation>
    <scope>NUCLEOTIDE SEQUENCE [LARGE SCALE GENOMIC DNA]</scope>
    <source>
        <strain evidence="7 8">DSE2036</strain>
    </source>
</reference>
<feature type="transmembrane region" description="Helical" evidence="5">
    <location>
        <begin position="60"/>
        <end position="78"/>
    </location>
</feature>
<feature type="transmembrane region" description="Helical" evidence="5">
    <location>
        <begin position="325"/>
        <end position="345"/>
    </location>
</feature>
<feature type="transmembrane region" description="Helical" evidence="5">
    <location>
        <begin position="178"/>
        <end position="200"/>
    </location>
</feature>
<dbReference type="GO" id="GO:0005886">
    <property type="term" value="C:plasma membrane"/>
    <property type="evidence" value="ECO:0007669"/>
    <property type="project" value="TreeGrafter"/>
</dbReference>
<feature type="transmembrane region" description="Helical" evidence="5">
    <location>
        <begin position="220"/>
        <end position="239"/>
    </location>
</feature>
<feature type="transmembrane region" description="Helical" evidence="5">
    <location>
        <begin position="148"/>
        <end position="171"/>
    </location>
</feature>
<evidence type="ECO:0000259" key="6">
    <source>
        <dbReference type="PROSITE" id="PS50850"/>
    </source>
</evidence>
<keyword evidence="4 5" id="KW-0472">Membrane</keyword>
<feature type="transmembrane region" description="Helical" evidence="5">
    <location>
        <begin position="90"/>
        <end position="108"/>
    </location>
</feature>
<dbReference type="SUPFAM" id="SSF103473">
    <property type="entry name" value="MFS general substrate transporter"/>
    <property type="match status" value="1"/>
</dbReference>
<dbReference type="OrthoDB" id="10021397at2759"/>
<evidence type="ECO:0000313" key="7">
    <source>
        <dbReference type="EMBL" id="PVH92511.1"/>
    </source>
</evidence>
<accession>A0A2V1D3A5</accession>
<keyword evidence="8" id="KW-1185">Reference proteome</keyword>
<dbReference type="PANTHER" id="PTHR23501">
    <property type="entry name" value="MAJOR FACILITATOR SUPERFAMILY"/>
    <property type="match status" value="1"/>
</dbReference>
<dbReference type="InterPro" id="IPR020846">
    <property type="entry name" value="MFS_dom"/>
</dbReference>
<sequence length="542" mass="58004">MASQDAIISHDATTAYPSSLRLAAIVTSLALAVFLYGLDQTIVATAIPRITDRFHALGDIGWYAAAYLFTSSAFQLLFGKLFTIFSIRTVYLVAVAIFELGSLVCATAPNSGALIAGRAIAGVGAAGLYSGAIIILARSAPLETRPRYIGMLGASVGIASIVGPFLGGAFADKVSWRWCFYINLPLGAITFAIVALFVRIPQDPKYKAMTWLQLVGQLDIPGFLTLVPAIVSLLLALQWGGTKYAWANVRILVLIILFGLLSLAFVVVQAMTPKTCTIPRSVFNSRSIAFTTWFALCTFSTFVVMVYYLPIWFQGVQGVDALQSGVRTIPMILGFIVFAILSGIFIEKVGYYTPMMIVSSVLIPISIGLLSTLKVGAPSREWIGYQAMLGFGVGIGIQCPLLVIQTVLSEDNVPVGTALITLVQNLFGAVFVAVAQNLFKNQLKHNMVSVLPGLNINLILNGGVTTLLSQIQEGSRAPFLAAYSKSITQTFYIGIALGALSMIGSLGTEWQSVKSAEEAKGEAEKVEGEQNVHMVEDDLAAI</sequence>
<feature type="transmembrane region" description="Helical" evidence="5">
    <location>
        <begin position="447"/>
        <end position="471"/>
    </location>
</feature>
<evidence type="ECO:0000256" key="5">
    <source>
        <dbReference type="SAM" id="Phobius"/>
    </source>
</evidence>
<feature type="transmembrane region" description="Helical" evidence="5">
    <location>
        <begin position="382"/>
        <end position="403"/>
    </location>
</feature>
<dbReference type="GO" id="GO:0022857">
    <property type="term" value="F:transmembrane transporter activity"/>
    <property type="evidence" value="ECO:0007669"/>
    <property type="project" value="InterPro"/>
</dbReference>
<protein>
    <submittedName>
        <fullName evidence="7">Putative efflux pump antibiotic resistance protein</fullName>
    </submittedName>
</protein>
<feature type="transmembrane region" description="Helical" evidence="5">
    <location>
        <begin position="251"/>
        <end position="272"/>
    </location>
</feature>
<dbReference type="CDD" id="cd17502">
    <property type="entry name" value="MFS_Azr1_MDR_like"/>
    <property type="match status" value="1"/>
</dbReference>
<feature type="transmembrane region" description="Helical" evidence="5">
    <location>
        <begin position="351"/>
        <end position="370"/>
    </location>
</feature>
<proteinExistence type="predicted"/>
<feature type="transmembrane region" description="Helical" evidence="5">
    <location>
        <begin position="20"/>
        <end position="39"/>
    </location>
</feature>
<comment type="subcellular location">
    <subcellularLocation>
        <location evidence="1">Membrane</location>
        <topology evidence="1">Multi-pass membrane protein</topology>
    </subcellularLocation>
</comment>
<feature type="transmembrane region" description="Helical" evidence="5">
    <location>
        <begin position="115"/>
        <end position="136"/>
    </location>
</feature>
<dbReference type="Gene3D" id="1.20.1250.20">
    <property type="entry name" value="MFS general substrate transporter like domains"/>
    <property type="match status" value="2"/>
</dbReference>
<dbReference type="EMBL" id="KZ805676">
    <property type="protein sequence ID" value="PVH92511.1"/>
    <property type="molecule type" value="Genomic_DNA"/>
</dbReference>
<organism evidence="7 8">
    <name type="scientific">Periconia macrospinosa</name>
    <dbReference type="NCBI Taxonomy" id="97972"/>
    <lineage>
        <taxon>Eukaryota</taxon>
        <taxon>Fungi</taxon>
        <taxon>Dikarya</taxon>
        <taxon>Ascomycota</taxon>
        <taxon>Pezizomycotina</taxon>
        <taxon>Dothideomycetes</taxon>
        <taxon>Pleosporomycetidae</taxon>
        <taxon>Pleosporales</taxon>
        <taxon>Massarineae</taxon>
        <taxon>Periconiaceae</taxon>
        <taxon>Periconia</taxon>
    </lineage>
</organism>
<dbReference type="InterPro" id="IPR011701">
    <property type="entry name" value="MFS"/>
</dbReference>
<evidence type="ECO:0000256" key="3">
    <source>
        <dbReference type="ARBA" id="ARBA00022989"/>
    </source>
</evidence>
<dbReference type="AlphaFoldDB" id="A0A2V1D3A5"/>
<feature type="transmembrane region" description="Helical" evidence="5">
    <location>
        <begin position="415"/>
        <end position="435"/>
    </location>
</feature>
<feature type="domain" description="Major facilitator superfamily (MFS) profile" evidence="6">
    <location>
        <begin position="25"/>
        <end position="513"/>
    </location>
</feature>
<evidence type="ECO:0000313" key="8">
    <source>
        <dbReference type="Proteomes" id="UP000244855"/>
    </source>
</evidence>
<name>A0A2V1D3A5_9PLEO</name>
<evidence type="ECO:0000256" key="2">
    <source>
        <dbReference type="ARBA" id="ARBA00022692"/>
    </source>
</evidence>
<dbReference type="InterPro" id="IPR036259">
    <property type="entry name" value="MFS_trans_sf"/>
</dbReference>
<feature type="transmembrane region" description="Helical" evidence="5">
    <location>
        <begin position="292"/>
        <end position="313"/>
    </location>
</feature>
<dbReference type="PANTHER" id="PTHR23501:SF199">
    <property type="entry name" value="MFS EFFLUX TRANSPORTER INPD-RELATED"/>
    <property type="match status" value="1"/>
</dbReference>
<gene>
    <name evidence="7" type="ORF">DM02DRAFT_543517</name>
</gene>
<dbReference type="Proteomes" id="UP000244855">
    <property type="component" value="Unassembled WGS sequence"/>
</dbReference>
<dbReference type="FunFam" id="1.20.1250.20:FF:000196">
    <property type="entry name" value="MFS toxin efflux pump (AflT)"/>
    <property type="match status" value="1"/>
</dbReference>
<dbReference type="PROSITE" id="PS50850">
    <property type="entry name" value="MFS"/>
    <property type="match status" value="1"/>
</dbReference>
<feature type="transmembrane region" description="Helical" evidence="5">
    <location>
        <begin position="491"/>
        <end position="510"/>
    </location>
</feature>
<keyword evidence="3 5" id="KW-1133">Transmembrane helix</keyword>
<dbReference type="PRINTS" id="PR01036">
    <property type="entry name" value="TCRTETB"/>
</dbReference>
<dbReference type="FunFam" id="1.20.1720.10:FF:000012">
    <property type="entry name" value="MFS toxin efflux pump (AflT)"/>
    <property type="match status" value="1"/>
</dbReference>
<dbReference type="Pfam" id="PF07690">
    <property type="entry name" value="MFS_1"/>
    <property type="match status" value="1"/>
</dbReference>